<dbReference type="GO" id="GO:0005737">
    <property type="term" value="C:cytoplasm"/>
    <property type="evidence" value="ECO:0007669"/>
    <property type="project" value="TreeGrafter"/>
</dbReference>
<dbReference type="EMBL" id="FLQW01000949">
    <property type="protein sequence ID" value="SBS86925.1"/>
    <property type="molecule type" value="Genomic_DNA"/>
</dbReference>
<accession>A0A1A8W6Y3</accession>
<dbReference type="VEuPathDB" id="PlasmoDB:PmUG01_11031100"/>
<dbReference type="InterPro" id="IPR035892">
    <property type="entry name" value="C2_domain_sf"/>
</dbReference>
<dbReference type="GO" id="GO:0004197">
    <property type="term" value="F:cysteine-type endopeptidase activity"/>
    <property type="evidence" value="ECO:0007669"/>
    <property type="project" value="InterPro"/>
</dbReference>
<proteinExistence type="inferred from homology"/>
<evidence type="ECO:0000259" key="3">
    <source>
        <dbReference type="Pfam" id="PF00656"/>
    </source>
</evidence>
<dbReference type="AlphaFoldDB" id="A0A1A8W6Y3"/>
<feature type="region of interest" description="Disordered" evidence="2">
    <location>
        <begin position="604"/>
        <end position="624"/>
    </location>
</feature>
<dbReference type="Gene3D" id="3.40.50.12660">
    <property type="match status" value="1"/>
</dbReference>
<dbReference type="Gene3D" id="2.60.40.150">
    <property type="entry name" value="C2 domain"/>
    <property type="match status" value="1"/>
</dbReference>
<dbReference type="InterPro" id="IPR050452">
    <property type="entry name" value="Metacaspase"/>
</dbReference>
<evidence type="ECO:0000313" key="4">
    <source>
        <dbReference type="EMBL" id="SBS86925.1"/>
    </source>
</evidence>
<protein>
    <submittedName>
        <fullName evidence="4">Metacaspase 1, putative (MCA1)</fullName>
    </submittedName>
</protein>
<evidence type="ECO:0000313" key="5">
    <source>
        <dbReference type="Proteomes" id="UP000078597"/>
    </source>
</evidence>
<evidence type="ECO:0000256" key="2">
    <source>
        <dbReference type="SAM" id="MobiDB-lite"/>
    </source>
</evidence>
<dbReference type="Pfam" id="PF00656">
    <property type="entry name" value="Peptidase_C14"/>
    <property type="match status" value="1"/>
</dbReference>
<dbReference type="Proteomes" id="UP000078597">
    <property type="component" value="Unassembled WGS sequence"/>
</dbReference>
<dbReference type="InterPro" id="IPR011600">
    <property type="entry name" value="Pept_C14_caspase"/>
</dbReference>
<name>A0A1A8W6Y3_PLAMA</name>
<dbReference type="SUPFAM" id="SSF52129">
    <property type="entry name" value="Caspase-like"/>
    <property type="match status" value="1"/>
</dbReference>
<evidence type="ECO:0000256" key="1">
    <source>
        <dbReference type="ARBA" id="ARBA00009005"/>
    </source>
</evidence>
<comment type="similarity">
    <text evidence="1">Belongs to the peptidase C14B family.</text>
</comment>
<dbReference type="GO" id="GO:0006508">
    <property type="term" value="P:proteolysis"/>
    <property type="evidence" value="ECO:0007669"/>
    <property type="project" value="InterPro"/>
</dbReference>
<feature type="compositionally biased region" description="Basic residues" evidence="2">
    <location>
        <begin position="604"/>
        <end position="614"/>
    </location>
</feature>
<feature type="domain" description="Peptidase C14 caspase" evidence="3">
    <location>
        <begin position="329"/>
        <end position="567"/>
    </location>
</feature>
<feature type="compositionally biased region" description="Polar residues" evidence="2">
    <location>
        <begin position="615"/>
        <end position="624"/>
    </location>
</feature>
<sequence>MKSIYLKIFELSELKEEDGSAYYVKIYWRNKKYKTTTLRDGFYLFNKSFLLPVESVGDEKNEILSVEVWSNAIINRKVAYTFFSLEFITKERIIKEKIKLINILKNCTLELSLNIVRSENDIIFFNIKEICYNRTDNEIRQAILTYKNEEDVIMQLQKKKHNFPDNIAINDMSLPLNTYNNFTFQKDIPKIEQNYAFPHSEQRSRFPTHATLLSAPLDTRNTHYICGTDNSCNNSSMILTGSSSAYPTLNRVQDAANSSSIMYNIDRNSNNYAANNNNTMSAHFPRKENDNAQLGNTNSYVSTFHQGYMYNCSPSPYVEQILYFSSGNKKKALLIGINYYGSKDELKGCTNDTVRMKNLLVSKYNFYDSSMNIVRLIDNENDPNYRPTRRNILSAITWLTKENKAGDILFFLYSGHGSQQKDLSYIEEDGYNETILPSDYKTEGHIIDDELHKHLIQPLNNGVKLIAVMDCCNSGSSIDLAYKYKMKSRKWKEVKNPFHVVCDVSQLSGCKDNDFSYEIDNGRNAPGGSMVTAIIHILSPTNIISPSYEHLLNSINSYIKTYRKQTVTFMASQKFNLDRVFDFEHVLKNRNEKLGQIINEHNLKKKKKKKKKSTRIYSSCSEKN</sequence>
<dbReference type="PANTHER" id="PTHR48104:SF30">
    <property type="entry name" value="METACASPASE-1"/>
    <property type="match status" value="1"/>
</dbReference>
<organism evidence="4 5">
    <name type="scientific">Plasmodium malariae</name>
    <dbReference type="NCBI Taxonomy" id="5858"/>
    <lineage>
        <taxon>Eukaryota</taxon>
        <taxon>Sar</taxon>
        <taxon>Alveolata</taxon>
        <taxon>Apicomplexa</taxon>
        <taxon>Aconoidasida</taxon>
        <taxon>Haemosporida</taxon>
        <taxon>Plasmodiidae</taxon>
        <taxon>Plasmodium</taxon>
        <taxon>Plasmodium (Plasmodium)</taxon>
    </lineage>
</organism>
<dbReference type="InterPro" id="IPR029030">
    <property type="entry name" value="Caspase-like_dom_sf"/>
</dbReference>
<reference evidence="5" key="1">
    <citation type="submission" date="2016-05" db="EMBL/GenBank/DDBJ databases">
        <authorList>
            <person name="Naeem Raeece"/>
        </authorList>
    </citation>
    <scope>NUCLEOTIDE SEQUENCE [LARGE SCALE GENOMIC DNA]</scope>
</reference>
<gene>
    <name evidence="4" type="ORF">PMALA_017800</name>
</gene>
<dbReference type="PANTHER" id="PTHR48104">
    <property type="entry name" value="METACASPASE-4"/>
    <property type="match status" value="1"/>
</dbReference>